<evidence type="ECO:0000313" key="1">
    <source>
        <dbReference type="EMBL" id="GAG14538.1"/>
    </source>
</evidence>
<accession>X0VQ02</accession>
<comment type="caution">
    <text evidence="1">The sequence shown here is derived from an EMBL/GenBank/DDBJ whole genome shotgun (WGS) entry which is preliminary data.</text>
</comment>
<protein>
    <submittedName>
        <fullName evidence="1">Uncharacterized protein</fullName>
    </submittedName>
</protein>
<dbReference type="EMBL" id="BARS01037618">
    <property type="protein sequence ID" value="GAG14538.1"/>
    <property type="molecule type" value="Genomic_DNA"/>
</dbReference>
<proteinExistence type="predicted"/>
<feature type="non-terminal residue" evidence="1">
    <location>
        <position position="35"/>
    </location>
</feature>
<reference evidence="1" key="1">
    <citation type="journal article" date="2014" name="Front. Microbiol.">
        <title>High frequency of phylogenetically diverse reductive dehalogenase-homologous genes in deep subseafloor sedimentary metagenomes.</title>
        <authorList>
            <person name="Kawai M."/>
            <person name="Futagami T."/>
            <person name="Toyoda A."/>
            <person name="Takaki Y."/>
            <person name="Nishi S."/>
            <person name="Hori S."/>
            <person name="Arai W."/>
            <person name="Tsubouchi T."/>
            <person name="Morono Y."/>
            <person name="Uchiyama I."/>
            <person name="Ito T."/>
            <person name="Fujiyama A."/>
            <person name="Inagaki F."/>
            <person name="Takami H."/>
        </authorList>
    </citation>
    <scope>NUCLEOTIDE SEQUENCE</scope>
    <source>
        <strain evidence="1">Expedition CK06-06</strain>
    </source>
</reference>
<sequence>MAKDTLSLDLETYSSVNLKTSGVYAYVAAPDFEIL</sequence>
<dbReference type="AlphaFoldDB" id="X0VQ02"/>
<name>X0VQ02_9ZZZZ</name>
<gene>
    <name evidence="1" type="ORF">S01H1_57666</name>
</gene>
<organism evidence="1">
    <name type="scientific">marine sediment metagenome</name>
    <dbReference type="NCBI Taxonomy" id="412755"/>
    <lineage>
        <taxon>unclassified sequences</taxon>
        <taxon>metagenomes</taxon>
        <taxon>ecological metagenomes</taxon>
    </lineage>
</organism>